<dbReference type="Pfam" id="PF00505">
    <property type="entry name" value="HMG_box"/>
    <property type="match status" value="1"/>
</dbReference>
<proteinExistence type="predicted"/>
<dbReference type="PANTHER" id="PTHR48112:SF22">
    <property type="entry name" value="MITOCHONDRIAL TRANSCRIPTION FACTOR A, ISOFORM B"/>
    <property type="match status" value="1"/>
</dbReference>
<accession>A0ABM1EM48</accession>
<feature type="region of interest" description="Disordered" evidence="3">
    <location>
        <begin position="94"/>
        <end position="114"/>
    </location>
</feature>
<reference evidence="6" key="1">
    <citation type="submission" date="2025-08" db="UniProtKB">
        <authorList>
            <consortium name="RefSeq"/>
        </authorList>
    </citation>
    <scope>IDENTIFICATION</scope>
</reference>
<sequence>MSLQGPELKKLGKPKRPISQMAYYFQDRMLEWDHSGTVTKYVQQCGDHWKSLSEAEKMHYKKRAEADRGRYDTAMHAWEARMLADGRPELLRTRTLADERRREKQEVKEREGSD</sequence>
<keyword evidence="5" id="KW-1185">Reference proteome</keyword>
<dbReference type="InterPro" id="IPR050342">
    <property type="entry name" value="HMGB"/>
</dbReference>
<organism evidence="5 6">
    <name type="scientific">Priapulus caudatus</name>
    <name type="common">Priapulid worm</name>
    <dbReference type="NCBI Taxonomy" id="37621"/>
    <lineage>
        <taxon>Eukaryota</taxon>
        <taxon>Metazoa</taxon>
        <taxon>Ecdysozoa</taxon>
        <taxon>Scalidophora</taxon>
        <taxon>Priapulida</taxon>
        <taxon>Priapulimorpha</taxon>
        <taxon>Priapulimorphida</taxon>
        <taxon>Priapulidae</taxon>
        <taxon>Priapulus</taxon>
    </lineage>
</organism>
<evidence type="ECO:0000256" key="1">
    <source>
        <dbReference type="ARBA" id="ARBA00023125"/>
    </source>
</evidence>
<dbReference type="InterPro" id="IPR009071">
    <property type="entry name" value="HMG_box_dom"/>
</dbReference>
<gene>
    <name evidence="6" type="primary">LOC106813602</name>
</gene>
<dbReference type="Proteomes" id="UP000695022">
    <property type="component" value="Unplaced"/>
</dbReference>
<protein>
    <submittedName>
        <fullName evidence="6">Transcription factor A, mitochondrial-like</fullName>
    </submittedName>
</protein>
<evidence type="ECO:0000259" key="4">
    <source>
        <dbReference type="PROSITE" id="PS50118"/>
    </source>
</evidence>
<name>A0ABM1EM48_PRICU</name>
<evidence type="ECO:0000313" key="6">
    <source>
        <dbReference type="RefSeq" id="XP_014673269.1"/>
    </source>
</evidence>
<keyword evidence="2" id="KW-0539">Nucleus</keyword>
<dbReference type="GeneID" id="106813602"/>
<keyword evidence="1 2" id="KW-0238">DNA-binding</keyword>
<feature type="DNA-binding region" description="HMG box" evidence="2">
    <location>
        <begin position="14"/>
        <end position="79"/>
    </location>
</feature>
<evidence type="ECO:0000256" key="3">
    <source>
        <dbReference type="SAM" id="MobiDB-lite"/>
    </source>
</evidence>
<dbReference type="PANTHER" id="PTHR48112">
    <property type="entry name" value="HIGH MOBILITY GROUP PROTEIN DSP1"/>
    <property type="match status" value="1"/>
</dbReference>
<dbReference type="SUPFAM" id="SSF47095">
    <property type="entry name" value="HMG-box"/>
    <property type="match status" value="1"/>
</dbReference>
<dbReference type="PROSITE" id="PS50118">
    <property type="entry name" value="HMG_BOX_2"/>
    <property type="match status" value="1"/>
</dbReference>
<dbReference type="Gene3D" id="1.10.30.10">
    <property type="entry name" value="High mobility group box domain"/>
    <property type="match status" value="1"/>
</dbReference>
<feature type="domain" description="HMG box" evidence="4">
    <location>
        <begin position="14"/>
        <end position="79"/>
    </location>
</feature>
<dbReference type="SMART" id="SM00398">
    <property type="entry name" value="HMG"/>
    <property type="match status" value="1"/>
</dbReference>
<dbReference type="RefSeq" id="XP_014673269.1">
    <property type="nucleotide sequence ID" value="XM_014817783.1"/>
</dbReference>
<evidence type="ECO:0000313" key="5">
    <source>
        <dbReference type="Proteomes" id="UP000695022"/>
    </source>
</evidence>
<evidence type="ECO:0000256" key="2">
    <source>
        <dbReference type="PROSITE-ProRule" id="PRU00267"/>
    </source>
</evidence>
<dbReference type="InterPro" id="IPR036910">
    <property type="entry name" value="HMG_box_dom_sf"/>
</dbReference>